<dbReference type="RefSeq" id="WP_244353003.1">
    <property type="nucleotide sequence ID" value="NZ_JAFIRA010000065.1"/>
</dbReference>
<accession>A0ABT0CF90</accession>
<comment type="caution">
    <text evidence="1">The sequence shown here is derived from an EMBL/GenBank/DDBJ whole genome shotgun (WGS) entry which is preliminary data.</text>
</comment>
<evidence type="ECO:0000313" key="1">
    <source>
        <dbReference type="EMBL" id="MCJ2544436.1"/>
    </source>
</evidence>
<dbReference type="Proteomes" id="UP000830835">
    <property type="component" value="Unassembled WGS sequence"/>
</dbReference>
<sequence length="568" mass="65569">MAVLIANIGTSDLAVKLKDFDYFLPIGFDRDEPNTTDAGLTSDEKILWERNTRDEFIADELCKELEVEYKTRDNGKKIYSFRRLTEKLLSAYRQDPDNWHGRIRPGRIWGVLNTAIHRFSVKKVNIFVTDQPSQHDQDTCFLFEILKTWAEVELGEEIILLRRMIPQDVSPVKADQLLNVYYQFFVEQIDPDETVLVSIKGGTQQMQTALRLQSITADIPKLLFIDPVLSKQNVLHGQPSTCDLTSYWQYQRTQKYRVVKQLLERYDFAGACKVLKDWQSILSFQIEQGILSRSQLSSSRKIVTSVINGLQVADSLMNLDVDAAKKSIQEMNLDPTSDLDADIKQAVEEYSTLLNLYTHCKIFAHNQQVSHFLSRMSSCCEEILDETIKKLGGNRYLKSAPVGSRVEIQEIKGLLPDDQLSLLDSLDYDRNGKYAKIVYRASKVHFLAILLAIRKNTGKGEVQEDNSLSLLLSQIKNLEFWIHRRNEMIHDSRGFSSRRISELNEQAEKEGSCRFQDILQVLSQILDSSLLKLRNIHKQRFITGSDLYLYSDLRKWVEEKLLLDMRTH</sequence>
<name>A0ABT0CF90_THEVL</name>
<evidence type="ECO:0000313" key="2">
    <source>
        <dbReference type="Proteomes" id="UP000830835"/>
    </source>
</evidence>
<protein>
    <submittedName>
        <fullName evidence="1">Uncharacterized protein</fullName>
    </submittedName>
</protein>
<dbReference type="EMBL" id="JAFIRA010000065">
    <property type="protein sequence ID" value="MCJ2544436.1"/>
    <property type="molecule type" value="Genomic_DNA"/>
</dbReference>
<keyword evidence="2" id="KW-1185">Reference proteome</keyword>
<gene>
    <name evidence="1" type="ORF">JX360_16240</name>
</gene>
<organism evidence="1 2">
    <name type="scientific">Thermostichus vulcanus str. 'Rupite'</name>
    <dbReference type="NCBI Taxonomy" id="2813851"/>
    <lineage>
        <taxon>Bacteria</taxon>
        <taxon>Bacillati</taxon>
        <taxon>Cyanobacteriota</taxon>
        <taxon>Cyanophyceae</taxon>
        <taxon>Thermostichales</taxon>
        <taxon>Thermostichaceae</taxon>
        <taxon>Thermostichus</taxon>
    </lineage>
</organism>
<proteinExistence type="predicted"/>
<reference evidence="1" key="1">
    <citation type="submission" date="2021-02" db="EMBL/GenBank/DDBJ databases">
        <title>The CRISPR/cas machinery reduction and long-range gene transfer in the hot spring cyanobacterium Synechococcus.</title>
        <authorList>
            <person name="Dvorak P."/>
            <person name="Jahodarova E."/>
            <person name="Hasler P."/>
            <person name="Poulickova A."/>
        </authorList>
    </citation>
    <scope>NUCLEOTIDE SEQUENCE</scope>
    <source>
        <strain evidence="1">Rupite</strain>
    </source>
</reference>